<evidence type="ECO:0000256" key="1">
    <source>
        <dbReference type="ARBA" id="ARBA00005417"/>
    </source>
</evidence>
<dbReference type="CDD" id="cd03293">
    <property type="entry name" value="ABC_NrtD_SsuB_transporters"/>
    <property type="match status" value="1"/>
</dbReference>
<feature type="domain" description="ABC transporter" evidence="6">
    <location>
        <begin position="3"/>
        <end position="229"/>
    </location>
</feature>
<keyword evidence="5 7" id="KW-0067">ATP-binding</keyword>
<comment type="caution">
    <text evidence="7">The sequence shown here is derived from an EMBL/GenBank/DDBJ whole genome shotgun (WGS) entry which is preliminary data.</text>
</comment>
<dbReference type="PANTHER" id="PTHR42788:SF19">
    <property type="entry name" value="ALIPHATIC SULFONATES IMPORT ATP-BINDING PROTEIN SSUB 2"/>
    <property type="match status" value="1"/>
</dbReference>
<dbReference type="RefSeq" id="WP_119785068.1">
    <property type="nucleotide sequence ID" value="NZ_QYUQ01000002.1"/>
</dbReference>
<organism evidence="7 8">
    <name type="scientific">Noviherbaspirillum sedimenti</name>
    <dbReference type="NCBI Taxonomy" id="2320865"/>
    <lineage>
        <taxon>Bacteria</taxon>
        <taxon>Pseudomonadati</taxon>
        <taxon>Pseudomonadota</taxon>
        <taxon>Betaproteobacteria</taxon>
        <taxon>Burkholderiales</taxon>
        <taxon>Oxalobacteraceae</taxon>
        <taxon>Noviherbaspirillum</taxon>
    </lineage>
</organism>
<dbReference type="PROSITE" id="PS00211">
    <property type="entry name" value="ABC_TRANSPORTER_1"/>
    <property type="match status" value="1"/>
</dbReference>
<dbReference type="InterPro" id="IPR017871">
    <property type="entry name" value="ABC_transporter-like_CS"/>
</dbReference>
<evidence type="ECO:0000256" key="3">
    <source>
        <dbReference type="ARBA" id="ARBA00022475"/>
    </source>
</evidence>
<dbReference type="SMART" id="SM00382">
    <property type="entry name" value="AAA"/>
    <property type="match status" value="1"/>
</dbReference>
<dbReference type="InterPro" id="IPR027417">
    <property type="entry name" value="P-loop_NTPase"/>
</dbReference>
<dbReference type="EMBL" id="QYUQ01000002">
    <property type="protein sequence ID" value="RJG01625.1"/>
    <property type="molecule type" value="Genomic_DNA"/>
</dbReference>
<evidence type="ECO:0000313" key="7">
    <source>
        <dbReference type="EMBL" id="RJG01625.1"/>
    </source>
</evidence>
<evidence type="ECO:0000256" key="4">
    <source>
        <dbReference type="ARBA" id="ARBA00022741"/>
    </source>
</evidence>
<protein>
    <submittedName>
        <fullName evidence="7">ABC transporter ATP-binding protein</fullName>
    </submittedName>
</protein>
<proteinExistence type="inferred from homology"/>
<dbReference type="Gene3D" id="3.40.50.300">
    <property type="entry name" value="P-loop containing nucleotide triphosphate hydrolases"/>
    <property type="match status" value="1"/>
</dbReference>
<dbReference type="Pfam" id="PF00005">
    <property type="entry name" value="ABC_tran"/>
    <property type="match status" value="1"/>
</dbReference>
<sequence>MPQQLVDVAVREKSFAAKTVMLDVDFQVHRGEIVSLVGPSGCGKSTLLRIISGLDRDFRGKVVVNGHAPVLHSRDVGLVFQEPRLLPWLTVAENVGFDLGRKGGAHPKVKELLSEVGLADFANAYPKQLSGGMAQRVAIARGLFTQPALLLLDEPFSAVDAFTRMRLQDLLLSVAANHGTTLLLITHDITEAIYLSDRVIALTSHPGRLSGEVRVDIPRQRDRRSPELALLEREALALLTDGRPDYFATDAREFGPVLRQAVVHEFKNLQFAV</sequence>
<dbReference type="InterPro" id="IPR050166">
    <property type="entry name" value="ABC_transporter_ATP-bind"/>
</dbReference>
<keyword evidence="3" id="KW-0472">Membrane</keyword>
<dbReference type="PANTHER" id="PTHR42788">
    <property type="entry name" value="TAURINE IMPORT ATP-BINDING PROTEIN-RELATED"/>
    <property type="match status" value="1"/>
</dbReference>
<reference evidence="8" key="1">
    <citation type="submission" date="2018-09" db="EMBL/GenBank/DDBJ databases">
        <authorList>
            <person name="Zhu H."/>
        </authorList>
    </citation>
    <scope>NUCLEOTIDE SEQUENCE [LARGE SCALE GENOMIC DNA]</scope>
    <source>
        <strain evidence="8">K1S02-23</strain>
    </source>
</reference>
<dbReference type="PROSITE" id="PS50893">
    <property type="entry name" value="ABC_TRANSPORTER_2"/>
    <property type="match status" value="1"/>
</dbReference>
<name>A0A3A3G1U7_9BURK</name>
<keyword evidence="3" id="KW-1003">Cell membrane</keyword>
<dbReference type="AlphaFoldDB" id="A0A3A3G1U7"/>
<evidence type="ECO:0000256" key="5">
    <source>
        <dbReference type="ARBA" id="ARBA00022840"/>
    </source>
</evidence>
<dbReference type="InterPro" id="IPR003593">
    <property type="entry name" value="AAA+_ATPase"/>
</dbReference>
<evidence type="ECO:0000256" key="2">
    <source>
        <dbReference type="ARBA" id="ARBA00022448"/>
    </source>
</evidence>
<evidence type="ECO:0000313" key="8">
    <source>
        <dbReference type="Proteomes" id="UP000266327"/>
    </source>
</evidence>
<dbReference type="Proteomes" id="UP000266327">
    <property type="component" value="Unassembled WGS sequence"/>
</dbReference>
<dbReference type="GO" id="GO:0005524">
    <property type="term" value="F:ATP binding"/>
    <property type="evidence" value="ECO:0007669"/>
    <property type="project" value="UniProtKB-KW"/>
</dbReference>
<evidence type="ECO:0000259" key="6">
    <source>
        <dbReference type="PROSITE" id="PS50893"/>
    </source>
</evidence>
<keyword evidence="2" id="KW-0813">Transport</keyword>
<dbReference type="InterPro" id="IPR003439">
    <property type="entry name" value="ABC_transporter-like_ATP-bd"/>
</dbReference>
<keyword evidence="8" id="KW-1185">Reference proteome</keyword>
<gene>
    <name evidence="7" type="ORF">D3878_08540</name>
</gene>
<comment type="similarity">
    <text evidence="1">Belongs to the ABC transporter superfamily.</text>
</comment>
<dbReference type="GO" id="GO:0016887">
    <property type="term" value="F:ATP hydrolysis activity"/>
    <property type="evidence" value="ECO:0007669"/>
    <property type="project" value="InterPro"/>
</dbReference>
<keyword evidence="4" id="KW-0547">Nucleotide-binding</keyword>
<dbReference type="SUPFAM" id="SSF52540">
    <property type="entry name" value="P-loop containing nucleoside triphosphate hydrolases"/>
    <property type="match status" value="1"/>
</dbReference>
<accession>A0A3A3G1U7</accession>
<dbReference type="OrthoDB" id="9783039at2"/>